<dbReference type="OrthoDB" id="25129at2759"/>
<dbReference type="SUPFAM" id="SSF56112">
    <property type="entry name" value="Protein kinase-like (PK-like)"/>
    <property type="match status" value="1"/>
</dbReference>
<dbReference type="InterPro" id="IPR011009">
    <property type="entry name" value="Kinase-like_dom_sf"/>
</dbReference>
<dbReference type="RefSeq" id="XP_033687360.1">
    <property type="nucleotide sequence ID" value="XM_033828464.1"/>
</dbReference>
<dbReference type="Gene3D" id="3.30.200.20">
    <property type="entry name" value="Phosphorylase Kinase, domain 1"/>
    <property type="match status" value="1"/>
</dbReference>
<reference evidence="2" key="1">
    <citation type="journal article" date="2020" name="Stud. Mycol.">
        <title>101 Dothideomycetes genomes: a test case for predicting lifestyles and emergence of pathogens.</title>
        <authorList>
            <person name="Haridas S."/>
            <person name="Albert R."/>
            <person name="Binder M."/>
            <person name="Bloem J."/>
            <person name="Labutti K."/>
            <person name="Salamov A."/>
            <person name="Andreopoulos B."/>
            <person name="Baker S."/>
            <person name="Barry K."/>
            <person name="Bills G."/>
            <person name="Bluhm B."/>
            <person name="Cannon C."/>
            <person name="Castanera R."/>
            <person name="Culley D."/>
            <person name="Daum C."/>
            <person name="Ezra D."/>
            <person name="Gonzalez J."/>
            <person name="Henrissat B."/>
            <person name="Kuo A."/>
            <person name="Liang C."/>
            <person name="Lipzen A."/>
            <person name="Lutzoni F."/>
            <person name="Magnuson J."/>
            <person name="Mondo S."/>
            <person name="Nolan M."/>
            <person name="Ohm R."/>
            <person name="Pangilinan J."/>
            <person name="Park H.-J."/>
            <person name="Ramirez L."/>
            <person name="Alfaro M."/>
            <person name="Sun H."/>
            <person name="Tritt A."/>
            <person name="Yoshinaga Y."/>
            <person name="Zwiers L.-H."/>
            <person name="Turgeon B."/>
            <person name="Goodwin S."/>
            <person name="Spatafora J."/>
            <person name="Crous P."/>
            <person name="Grigoriev I."/>
        </authorList>
    </citation>
    <scope>NUCLEOTIDE SEQUENCE</scope>
    <source>
        <strain evidence="2">CBS 122368</strain>
    </source>
</reference>
<dbReference type="GeneID" id="54581794"/>
<protein>
    <recommendedName>
        <fullName evidence="1">Aminoglycoside phosphotransferase domain-containing protein</fullName>
    </recommendedName>
</protein>
<evidence type="ECO:0000313" key="2">
    <source>
        <dbReference type="EMBL" id="KAF2252356.1"/>
    </source>
</evidence>
<keyword evidence="3" id="KW-1185">Reference proteome</keyword>
<name>A0A6A6IPM5_9PLEO</name>
<gene>
    <name evidence="2" type="ORF">BU26DRAFT_517001</name>
</gene>
<dbReference type="InterPro" id="IPR002575">
    <property type="entry name" value="Aminoglycoside_PTrfase"/>
</dbReference>
<sequence length="427" mass="48475">MPYRALPMFVRLHLSTRMHASLRASTTQLEVASAVTKWLDGTPFEARDVRRIHVGTTNYAYRVFLRNPLDEGRVWTAVLKYSAPYTAGEPRAAFSPKRQAFEARALTHIPWWEFKYNTEHDPASQPEHPIVKLPSLYLQDPDHSVNIIEDCTPRPEEREIWDQSTHSFRTILEDLPESSAKHELARLLGDNLGTFLAQLHAWGSDTNNHQFVFDTFGGNSAAKELTIQELFTDFAANVKRLGYTMTGSQPSQIESRLQSIENAVRSEPQSVAMGDFWMGNVLLDVDGACQLRRIVVIDWEFVNMAPTWLDIGNFLGELYLLNHFEGTDSAYVSVFEGFVQAYRRLSLAPLNVHEALGFAGAHIMMSLPRRIHSDRSRATPVTALPFVEGVLKFITDPEFTYLGTRKQDPLETMAQLMMDRSRARNSS</sequence>
<proteinExistence type="predicted"/>
<dbReference type="EMBL" id="ML987192">
    <property type="protein sequence ID" value="KAF2252356.1"/>
    <property type="molecule type" value="Genomic_DNA"/>
</dbReference>
<organism evidence="2 3">
    <name type="scientific">Trematosphaeria pertusa</name>
    <dbReference type="NCBI Taxonomy" id="390896"/>
    <lineage>
        <taxon>Eukaryota</taxon>
        <taxon>Fungi</taxon>
        <taxon>Dikarya</taxon>
        <taxon>Ascomycota</taxon>
        <taxon>Pezizomycotina</taxon>
        <taxon>Dothideomycetes</taxon>
        <taxon>Pleosporomycetidae</taxon>
        <taxon>Pleosporales</taxon>
        <taxon>Massarineae</taxon>
        <taxon>Trematosphaeriaceae</taxon>
        <taxon>Trematosphaeria</taxon>
    </lineage>
</organism>
<dbReference type="Proteomes" id="UP000800094">
    <property type="component" value="Unassembled WGS sequence"/>
</dbReference>
<evidence type="ECO:0000313" key="3">
    <source>
        <dbReference type="Proteomes" id="UP000800094"/>
    </source>
</evidence>
<accession>A0A6A6IPM5</accession>
<dbReference type="AlphaFoldDB" id="A0A6A6IPM5"/>
<evidence type="ECO:0000259" key="1">
    <source>
        <dbReference type="Pfam" id="PF01636"/>
    </source>
</evidence>
<dbReference type="Gene3D" id="3.90.1200.10">
    <property type="match status" value="1"/>
</dbReference>
<feature type="domain" description="Aminoglycoside phosphotransferase" evidence="1">
    <location>
        <begin position="169"/>
        <end position="344"/>
    </location>
</feature>
<dbReference type="Pfam" id="PF01636">
    <property type="entry name" value="APH"/>
    <property type="match status" value="1"/>
</dbReference>